<evidence type="ECO:0000256" key="4">
    <source>
        <dbReference type="ARBA" id="ARBA00022475"/>
    </source>
</evidence>
<dbReference type="PANTHER" id="PTHR34702:SF1">
    <property type="entry name" value="NA(+)_H(+) ANTIPORTER SUBUNIT F"/>
    <property type="match status" value="1"/>
</dbReference>
<keyword evidence="7 8" id="KW-0472">Membrane</keyword>
<feature type="transmembrane region" description="Helical" evidence="8">
    <location>
        <begin position="36"/>
        <end position="56"/>
    </location>
</feature>
<evidence type="ECO:0000256" key="2">
    <source>
        <dbReference type="ARBA" id="ARBA00009212"/>
    </source>
</evidence>
<evidence type="ECO:0000256" key="8">
    <source>
        <dbReference type="SAM" id="Phobius"/>
    </source>
</evidence>
<evidence type="ECO:0000313" key="10">
    <source>
        <dbReference type="Proteomes" id="UP001247307"/>
    </source>
</evidence>
<gene>
    <name evidence="9" type="ORF">J2S35_001229</name>
</gene>
<evidence type="ECO:0000256" key="7">
    <source>
        <dbReference type="ARBA" id="ARBA00023136"/>
    </source>
</evidence>
<evidence type="ECO:0000256" key="1">
    <source>
        <dbReference type="ARBA" id="ARBA00004651"/>
    </source>
</evidence>
<evidence type="ECO:0000256" key="5">
    <source>
        <dbReference type="ARBA" id="ARBA00022692"/>
    </source>
</evidence>
<comment type="similarity">
    <text evidence="2">Belongs to the CPA3 antiporters (TC 2.A.63) subunit F family.</text>
</comment>
<keyword evidence="3" id="KW-0813">Transport</keyword>
<reference evidence="9" key="1">
    <citation type="submission" date="2023-07" db="EMBL/GenBank/DDBJ databases">
        <title>Sequencing the genomes of 1000 actinobacteria strains.</title>
        <authorList>
            <person name="Klenk H.-P."/>
        </authorList>
    </citation>
    <scope>NUCLEOTIDE SEQUENCE</scope>
    <source>
        <strain evidence="9">DSM 13988</strain>
    </source>
</reference>
<keyword evidence="4" id="KW-1003">Cell membrane</keyword>
<dbReference type="InterPro" id="IPR007208">
    <property type="entry name" value="MrpF/PhaF-like"/>
</dbReference>
<comment type="caution">
    <text evidence="9">The sequence shown here is derived from an EMBL/GenBank/DDBJ whole genome shotgun (WGS) entry which is preliminary data.</text>
</comment>
<proteinExistence type="inferred from homology"/>
<feature type="transmembrane region" description="Helical" evidence="8">
    <location>
        <begin position="62"/>
        <end position="85"/>
    </location>
</feature>
<protein>
    <submittedName>
        <fullName evidence="9">Multisubunit Na+/H+ antiporter MnhF subunit</fullName>
    </submittedName>
</protein>
<keyword evidence="10" id="KW-1185">Reference proteome</keyword>
<keyword evidence="5 8" id="KW-0812">Transmembrane</keyword>
<dbReference type="Pfam" id="PF04066">
    <property type="entry name" value="MrpF_PhaF"/>
    <property type="match status" value="1"/>
</dbReference>
<accession>A0AAE3YF69</accession>
<evidence type="ECO:0000313" key="9">
    <source>
        <dbReference type="EMBL" id="MDR6892289.1"/>
    </source>
</evidence>
<dbReference type="Proteomes" id="UP001247307">
    <property type="component" value="Unassembled WGS sequence"/>
</dbReference>
<comment type="subcellular location">
    <subcellularLocation>
        <location evidence="1">Cell membrane</location>
        <topology evidence="1">Multi-pass membrane protein</topology>
    </subcellularLocation>
</comment>
<dbReference type="RefSeq" id="WP_309851055.1">
    <property type="nucleotide sequence ID" value="NZ_BAAAIU010000003.1"/>
</dbReference>
<evidence type="ECO:0000256" key="6">
    <source>
        <dbReference type="ARBA" id="ARBA00022989"/>
    </source>
</evidence>
<dbReference type="EMBL" id="JAVDUI010000001">
    <property type="protein sequence ID" value="MDR6892289.1"/>
    <property type="molecule type" value="Genomic_DNA"/>
</dbReference>
<evidence type="ECO:0000256" key="3">
    <source>
        <dbReference type="ARBA" id="ARBA00022448"/>
    </source>
</evidence>
<organism evidence="9 10">
    <name type="scientific">Falsarthrobacter nasiphocae</name>
    <dbReference type="NCBI Taxonomy" id="189863"/>
    <lineage>
        <taxon>Bacteria</taxon>
        <taxon>Bacillati</taxon>
        <taxon>Actinomycetota</taxon>
        <taxon>Actinomycetes</taxon>
        <taxon>Micrococcales</taxon>
        <taxon>Micrococcaceae</taxon>
        <taxon>Falsarthrobacter</taxon>
    </lineage>
</organism>
<name>A0AAE3YF69_9MICC</name>
<dbReference type="PANTHER" id="PTHR34702">
    <property type="entry name" value="NA(+)/H(+) ANTIPORTER SUBUNIT F1"/>
    <property type="match status" value="1"/>
</dbReference>
<dbReference type="GO" id="GO:0015385">
    <property type="term" value="F:sodium:proton antiporter activity"/>
    <property type="evidence" value="ECO:0007669"/>
    <property type="project" value="TreeGrafter"/>
</dbReference>
<dbReference type="AlphaFoldDB" id="A0AAE3YF69"/>
<feature type="transmembrane region" description="Helical" evidence="8">
    <location>
        <begin position="6"/>
        <end position="24"/>
    </location>
</feature>
<keyword evidence="6 8" id="KW-1133">Transmembrane helix</keyword>
<dbReference type="GO" id="GO:0005886">
    <property type="term" value="C:plasma membrane"/>
    <property type="evidence" value="ECO:0007669"/>
    <property type="project" value="UniProtKB-SubCell"/>
</dbReference>
<sequence>MSFLHYCTVLAGALLSVAALASLVRIQRGPRLLDRVIAVDVLVTVFVGALCVYMTTSKVADHLTLLLVLSVVAWVATLSFSIFLASRKENERS</sequence>